<proteinExistence type="predicted"/>
<reference evidence="1" key="2">
    <citation type="submission" date="2023-07" db="EMBL/GenBank/DDBJ databases">
        <authorList>
            <person name="Shen H."/>
        </authorList>
    </citation>
    <scope>NUCLEOTIDE SEQUENCE</scope>
    <source>
        <strain evidence="1">TNR-22</strain>
    </source>
</reference>
<dbReference type="EMBL" id="JAUOZU010000006">
    <property type="protein sequence ID" value="MDO6964044.1"/>
    <property type="molecule type" value="Genomic_DNA"/>
</dbReference>
<keyword evidence="2" id="KW-1185">Reference proteome</keyword>
<accession>A0ABT8YL64</accession>
<reference evidence="1" key="1">
    <citation type="journal article" date="2015" name="Int. J. Syst. Evol. Microbiol.">
        <title>Rhizobium alvei sp. nov., isolated from a freshwater river.</title>
        <authorList>
            <person name="Sheu S.Y."/>
            <person name="Huang H.W."/>
            <person name="Young C.C."/>
            <person name="Chen W.M."/>
        </authorList>
    </citation>
    <scope>NUCLEOTIDE SEQUENCE</scope>
    <source>
        <strain evidence="1">TNR-22</strain>
    </source>
</reference>
<dbReference type="RefSeq" id="WP_304375959.1">
    <property type="nucleotide sequence ID" value="NZ_JAUOZU010000006.1"/>
</dbReference>
<sequence length="90" mass="10061">MTTDAAKAKDVSISLTRAEALVLFEMLSRYSDSTQDRVLVIEDAAERQALWNFCSTFEKVLAEPFLANWPDVLADAKQALTYEDGQPFDA</sequence>
<organism evidence="1 2">
    <name type="scientific">Rhizobium alvei</name>
    <dbReference type="NCBI Taxonomy" id="1132659"/>
    <lineage>
        <taxon>Bacteria</taxon>
        <taxon>Pseudomonadati</taxon>
        <taxon>Pseudomonadota</taxon>
        <taxon>Alphaproteobacteria</taxon>
        <taxon>Hyphomicrobiales</taxon>
        <taxon>Rhizobiaceae</taxon>
        <taxon>Rhizobium/Agrobacterium group</taxon>
        <taxon>Rhizobium</taxon>
    </lineage>
</organism>
<gene>
    <name evidence="1" type="ORF">Q4481_08755</name>
</gene>
<evidence type="ECO:0000313" key="2">
    <source>
        <dbReference type="Proteomes" id="UP001174932"/>
    </source>
</evidence>
<name>A0ABT8YL64_9HYPH</name>
<dbReference type="Proteomes" id="UP001174932">
    <property type="component" value="Unassembled WGS sequence"/>
</dbReference>
<protein>
    <submittedName>
        <fullName evidence="1">Uncharacterized protein</fullName>
    </submittedName>
</protein>
<comment type="caution">
    <text evidence="1">The sequence shown here is derived from an EMBL/GenBank/DDBJ whole genome shotgun (WGS) entry which is preliminary data.</text>
</comment>
<evidence type="ECO:0000313" key="1">
    <source>
        <dbReference type="EMBL" id="MDO6964044.1"/>
    </source>
</evidence>